<keyword evidence="1" id="KW-0479">Metal-binding</keyword>
<evidence type="ECO:0000313" key="8">
    <source>
        <dbReference type="Proteomes" id="UP000663864"/>
    </source>
</evidence>
<dbReference type="GO" id="GO:0005507">
    <property type="term" value="F:copper ion binding"/>
    <property type="evidence" value="ECO:0007669"/>
    <property type="project" value="InterPro"/>
</dbReference>
<keyword evidence="2" id="KW-0560">Oxidoreductase</keyword>
<reference evidence="6" key="1">
    <citation type="submission" date="2021-02" db="EMBL/GenBank/DDBJ databases">
        <authorList>
            <person name="Nowell W R."/>
        </authorList>
    </citation>
    <scope>NUCLEOTIDE SEQUENCE</scope>
</reference>
<protein>
    <recommendedName>
        <fullName evidence="9">Plastocyanin-like domain-containing protein</fullName>
    </recommendedName>
</protein>
<dbReference type="EMBL" id="CAJOBD010002333">
    <property type="protein sequence ID" value="CAF3874137.1"/>
    <property type="molecule type" value="Genomic_DNA"/>
</dbReference>
<gene>
    <name evidence="7" type="ORF">JBS370_LOCUS19475</name>
    <name evidence="6" type="ORF">ZHD862_LOCUS9583</name>
</gene>
<dbReference type="GO" id="GO:0016491">
    <property type="term" value="F:oxidoreductase activity"/>
    <property type="evidence" value="ECO:0007669"/>
    <property type="project" value="UniProtKB-KW"/>
</dbReference>
<accession>A0A814CQG1</accession>
<dbReference type="Proteomes" id="UP000663864">
    <property type="component" value="Unassembled WGS sequence"/>
</dbReference>
<dbReference type="SUPFAM" id="SSF49503">
    <property type="entry name" value="Cupredoxins"/>
    <property type="match status" value="2"/>
</dbReference>
<dbReference type="Gene3D" id="2.60.40.420">
    <property type="entry name" value="Cupredoxins - blue copper proteins"/>
    <property type="match status" value="2"/>
</dbReference>
<evidence type="ECO:0000256" key="1">
    <source>
        <dbReference type="ARBA" id="ARBA00022723"/>
    </source>
</evidence>
<evidence type="ECO:0000313" key="6">
    <source>
        <dbReference type="EMBL" id="CAF0943135.1"/>
    </source>
</evidence>
<dbReference type="Proteomes" id="UP000663836">
    <property type="component" value="Unassembled WGS sequence"/>
</dbReference>
<evidence type="ECO:0000313" key="7">
    <source>
        <dbReference type="EMBL" id="CAF3874137.1"/>
    </source>
</evidence>
<dbReference type="Pfam" id="PF00394">
    <property type="entry name" value="Cu-oxidase"/>
    <property type="match status" value="1"/>
</dbReference>
<dbReference type="EMBL" id="CAJNOT010000330">
    <property type="protein sequence ID" value="CAF0943135.1"/>
    <property type="molecule type" value="Genomic_DNA"/>
</dbReference>
<evidence type="ECO:0000256" key="3">
    <source>
        <dbReference type="ARBA" id="ARBA00023008"/>
    </source>
</evidence>
<name>A0A814CQG1_9BILA</name>
<proteinExistence type="predicted"/>
<evidence type="ECO:0008006" key="9">
    <source>
        <dbReference type="Google" id="ProtNLM"/>
    </source>
</evidence>
<dbReference type="InterPro" id="IPR045087">
    <property type="entry name" value="Cu-oxidase_fam"/>
</dbReference>
<dbReference type="PANTHER" id="PTHR11709:SF394">
    <property type="entry name" value="FI03373P-RELATED"/>
    <property type="match status" value="1"/>
</dbReference>
<evidence type="ECO:0000259" key="4">
    <source>
        <dbReference type="Pfam" id="PF00394"/>
    </source>
</evidence>
<dbReference type="Pfam" id="PF07731">
    <property type="entry name" value="Cu-oxidase_2"/>
    <property type="match status" value="1"/>
</dbReference>
<keyword evidence="3" id="KW-0186">Copper</keyword>
<dbReference type="AlphaFoldDB" id="A0A814CQG1"/>
<dbReference type="InterPro" id="IPR001117">
    <property type="entry name" value="Cu-oxidase_2nd"/>
</dbReference>
<dbReference type="PANTHER" id="PTHR11709">
    <property type="entry name" value="MULTI-COPPER OXIDASE"/>
    <property type="match status" value="1"/>
</dbReference>
<feature type="domain" description="Plastocyanin-like" evidence="4">
    <location>
        <begin position="14"/>
        <end position="166"/>
    </location>
</feature>
<feature type="domain" description="Plastocyanin-like" evidence="5">
    <location>
        <begin position="283"/>
        <end position="407"/>
    </location>
</feature>
<comment type="caution">
    <text evidence="6">The sequence shown here is derived from an EMBL/GenBank/DDBJ whole genome shotgun (WGS) entry which is preliminary data.</text>
</comment>
<sequence>MTVLQGPYDAYRDSIPMYPWSPTSFLINGHGKFDCRTLNCSEKRTWQDSCGVTHPIQCLPLRSPFFGPYNPNAHSIDEFLCLHGKQIRLRLINAVSGIPFRFWIGQHNLIIVARDSIEIVPITVSFVHITIEQRLDLTIDCNQDPIATYTIFAASRNSYRPLENTTGQTSAIWTWALLVYSKFQVNKRTGRLTEVLRLSPDNSFFEYEFLKSFKPRFAPAAVRRVTLAFETVWNNHTAIDALEEWVVNEITFESPKEPLLHANFFDGTFKHVVANERPGRVNNIHATYVEHFEYGQTYEILMINYDPQLHPWHLHEYSVDFIAASKIPTLKSNKCNGTRQDLKQFDYNTILPLLNSTPRVLSIGDSFNIPRESYVLFRFTANNPGPWTFYCHMQWRIEPGVSLVFSVE</sequence>
<organism evidence="6 8">
    <name type="scientific">Rotaria sordida</name>
    <dbReference type="NCBI Taxonomy" id="392033"/>
    <lineage>
        <taxon>Eukaryota</taxon>
        <taxon>Metazoa</taxon>
        <taxon>Spiralia</taxon>
        <taxon>Gnathifera</taxon>
        <taxon>Rotifera</taxon>
        <taxon>Eurotatoria</taxon>
        <taxon>Bdelloidea</taxon>
        <taxon>Philodinida</taxon>
        <taxon>Philodinidae</taxon>
        <taxon>Rotaria</taxon>
    </lineage>
</organism>
<dbReference type="InterPro" id="IPR008972">
    <property type="entry name" value="Cupredoxin"/>
</dbReference>
<evidence type="ECO:0000256" key="2">
    <source>
        <dbReference type="ARBA" id="ARBA00023002"/>
    </source>
</evidence>
<dbReference type="InterPro" id="IPR011706">
    <property type="entry name" value="Cu-oxidase_C"/>
</dbReference>
<evidence type="ECO:0000259" key="5">
    <source>
        <dbReference type="Pfam" id="PF07731"/>
    </source>
</evidence>